<protein>
    <submittedName>
        <fullName evidence="1">Uncharacterized protein</fullName>
    </submittedName>
</protein>
<gene>
    <name evidence="1" type="ORF">LshimejAT787_1700840</name>
</gene>
<keyword evidence="2" id="KW-1185">Reference proteome</keyword>
<dbReference type="Proteomes" id="UP001063166">
    <property type="component" value="Unassembled WGS sequence"/>
</dbReference>
<dbReference type="AlphaFoldDB" id="A0A9P3UTR8"/>
<evidence type="ECO:0000313" key="2">
    <source>
        <dbReference type="Proteomes" id="UP001063166"/>
    </source>
</evidence>
<sequence>MVLVELAEVETPADPSVSPRANPLKLHKLSGGTLHHTRTISTTDVFFHLLHAALIGTLSYSRAAKYPLRSQSQSSVARHEAAGVHDQPLSDCLSRITLSC</sequence>
<evidence type="ECO:0000313" key="1">
    <source>
        <dbReference type="EMBL" id="GLB44457.1"/>
    </source>
</evidence>
<dbReference type="EMBL" id="BRPK01000017">
    <property type="protein sequence ID" value="GLB44457.1"/>
    <property type="molecule type" value="Genomic_DNA"/>
</dbReference>
<proteinExistence type="predicted"/>
<reference evidence="1" key="1">
    <citation type="submission" date="2022-07" db="EMBL/GenBank/DDBJ databases">
        <title>The genome of Lyophyllum shimeji provides insight into the initial evolution of ectomycorrhizal fungal genome.</title>
        <authorList>
            <person name="Kobayashi Y."/>
            <person name="Shibata T."/>
            <person name="Hirakawa H."/>
            <person name="Shigenobu S."/>
            <person name="Nishiyama T."/>
            <person name="Yamada A."/>
            <person name="Hasebe M."/>
            <person name="Kawaguchi M."/>
        </authorList>
    </citation>
    <scope>NUCLEOTIDE SEQUENCE</scope>
    <source>
        <strain evidence="1">AT787</strain>
    </source>
</reference>
<comment type="caution">
    <text evidence="1">The sequence shown here is derived from an EMBL/GenBank/DDBJ whole genome shotgun (WGS) entry which is preliminary data.</text>
</comment>
<name>A0A9P3UTR8_LYOSH</name>
<accession>A0A9P3UTR8</accession>
<organism evidence="1 2">
    <name type="scientific">Lyophyllum shimeji</name>
    <name type="common">Hon-shimeji</name>
    <name type="synonym">Tricholoma shimeji</name>
    <dbReference type="NCBI Taxonomy" id="47721"/>
    <lineage>
        <taxon>Eukaryota</taxon>
        <taxon>Fungi</taxon>
        <taxon>Dikarya</taxon>
        <taxon>Basidiomycota</taxon>
        <taxon>Agaricomycotina</taxon>
        <taxon>Agaricomycetes</taxon>
        <taxon>Agaricomycetidae</taxon>
        <taxon>Agaricales</taxon>
        <taxon>Tricholomatineae</taxon>
        <taxon>Lyophyllaceae</taxon>
        <taxon>Lyophyllum</taxon>
    </lineage>
</organism>